<evidence type="ECO:0000256" key="10">
    <source>
        <dbReference type="SAM" id="MobiDB-lite"/>
    </source>
</evidence>
<dbReference type="EMBL" id="QUTF01004057">
    <property type="protein sequence ID" value="RHZ41841.1"/>
    <property type="molecule type" value="Genomic_DNA"/>
</dbReference>
<evidence type="ECO:0000256" key="2">
    <source>
        <dbReference type="ARBA" id="ARBA00006875"/>
    </source>
</evidence>
<evidence type="ECO:0000256" key="7">
    <source>
        <dbReference type="ARBA" id="ARBA00023212"/>
    </source>
</evidence>
<sequence length="444" mass="50253">MVLPTSTLVEDPEVRRALARRSRDTERVKKLHDGRLRNNGADIIGIKNQLIEKEARAAREAHDELVYVQEQESIRRYLSRVEADEAAQRHDDAAKLRQEWLSQGLTRGERREADIARSTKDFTALNVDACSVATAQKFDGEDLGRHERRRVQASQVRDWTQSQLDAKHAKAADDMERDRLYDETMKGVGELQLQAEVEYDREKTKLALEVRRFNQAMASATKDHGIALDELNDRVDRGEIAATVQSDFMSENALQAHTSNPHRVRVDHWKGLSKDEVKSIVLSNHELMQAKQQRHAAEAEDEMERSHVQDGIRRQMAENEYAAPKQRIQQHNQMVLLISFESVVERRQQGSTGVNNSSLTRTIHFSLAYILILISSHSYPGGHVNVASWSSTWRSIGMVSAMQAWTSSSSVASSTACDEKIPPRTSNVTSTIRHRPSSLACSMI</sequence>
<dbReference type="VEuPathDB" id="FungiDB:H257_17613"/>
<keyword evidence="3" id="KW-0963">Cytoplasm</keyword>
<dbReference type="PANTHER" id="PTHR14517">
    <property type="entry name" value="RIB43A-RELATED"/>
    <property type="match status" value="1"/>
</dbReference>
<feature type="region of interest" description="Disordered" evidence="10">
    <location>
        <begin position="147"/>
        <end position="173"/>
    </location>
</feature>
<keyword evidence="7" id="KW-0206">Cytoskeleton</keyword>
<dbReference type="Proteomes" id="UP000286510">
    <property type="component" value="Unassembled WGS sequence"/>
</dbReference>
<keyword evidence="4" id="KW-0282">Flagellum</keyword>
<accession>A0A3R6YQG6</accession>
<protein>
    <recommendedName>
        <fullName evidence="13">RIB43A-like with coiled-coils protein 2</fullName>
    </recommendedName>
</protein>
<dbReference type="InterPro" id="IPR008805">
    <property type="entry name" value="RIB43A"/>
</dbReference>
<evidence type="ECO:0000256" key="6">
    <source>
        <dbReference type="ARBA" id="ARBA00023069"/>
    </source>
</evidence>
<proteinExistence type="inferred from homology"/>
<comment type="similarity">
    <text evidence="2">Belongs to the RIB43A family.</text>
</comment>
<feature type="compositionally biased region" description="Polar residues" evidence="10">
    <location>
        <begin position="152"/>
        <end position="164"/>
    </location>
</feature>
<comment type="subunit">
    <text evidence="9">Microtubule inner protein component of sperm flagellar doublet microtubules.</text>
</comment>
<evidence type="ECO:0000256" key="9">
    <source>
        <dbReference type="ARBA" id="ARBA00046435"/>
    </source>
</evidence>
<comment type="caution">
    <text evidence="11">The sequence shown here is derived from an EMBL/GenBank/DDBJ whole genome shotgun (WGS) entry which is preliminary data.</text>
</comment>
<evidence type="ECO:0000256" key="4">
    <source>
        <dbReference type="ARBA" id="ARBA00022846"/>
    </source>
</evidence>
<name>A0A3R6YQG6_APHAT</name>
<reference evidence="11 12" key="1">
    <citation type="submission" date="2018-08" db="EMBL/GenBank/DDBJ databases">
        <title>Aphanomyces genome sequencing and annotation.</title>
        <authorList>
            <person name="Minardi D."/>
            <person name="Oidtmann B."/>
            <person name="Van Der Giezen M."/>
            <person name="Studholme D.J."/>
        </authorList>
    </citation>
    <scope>NUCLEOTIDE SEQUENCE [LARGE SCALE GENOMIC DNA]</scope>
    <source>
        <strain evidence="11 12">FDL457</strain>
    </source>
</reference>
<keyword evidence="5" id="KW-0175">Coiled coil</keyword>
<gene>
    <name evidence="11" type="ORF">DYB26_009358</name>
</gene>
<keyword evidence="8" id="KW-0966">Cell projection</keyword>
<evidence type="ECO:0008006" key="13">
    <source>
        <dbReference type="Google" id="ProtNLM"/>
    </source>
</evidence>
<evidence type="ECO:0000256" key="1">
    <source>
        <dbReference type="ARBA" id="ARBA00004611"/>
    </source>
</evidence>
<evidence type="ECO:0000256" key="5">
    <source>
        <dbReference type="ARBA" id="ARBA00023054"/>
    </source>
</evidence>
<organism evidence="11 12">
    <name type="scientific">Aphanomyces astaci</name>
    <name type="common">Crayfish plague agent</name>
    <dbReference type="NCBI Taxonomy" id="112090"/>
    <lineage>
        <taxon>Eukaryota</taxon>
        <taxon>Sar</taxon>
        <taxon>Stramenopiles</taxon>
        <taxon>Oomycota</taxon>
        <taxon>Saprolegniomycetes</taxon>
        <taxon>Saprolegniales</taxon>
        <taxon>Verrucalvaceae</taxon>
        <taxon>Aphanomyces</taxon>
    </lineage>
</organism>
<keyword evidence="6" id="KW-0969">Cilium</keyword>
<evidence type="ECO:0000256" key="3">
    <source>
        <dbReference type="ARBA" id="ARBA00022490"/>
    </source>
</evidence>
<evidence type="ECO:0000313" key="11">
    <source>
        <dbReference type="EMBL" id="RHZ41841.1"/>
    </source>
</evidence>
<dbReference type="Pfam" id="PF05914">
    <property type="entry name" value="RIB43A"/>
    <property type="match status" value="1"/>
</dbReference>
<evidence type="ECO:0000256" key="8">
    <source>
        <dbReference type="ARBA" id="ARBA00023273"/>
    </source>
</evidence>
<dbReference type="AlphaFoldDB" id="A0A3R6YQG6"/>
<evidence type="ECO:0000313" key="12">
    <source>
        <dbReference type="Proteomes" id="UP000286510"/>
    </source>
</evidence>
<dbReference type="PANTHER" id="PTHR14517:SF6">
    <property type="entry name" value="RE41410P"/>
    <property type="match status" value="1"/>
</dbReference>
<comment type="subcellular location">
    <subcellularLocation>
        <location evidence="1">Cytoplasm</location>
        <location evidence="1">Cytoskeleton</location>
        <location evidence="1">Flagellum axoneme</location>
    </subcellularLocation>
</comment>